<dbReference type="Proteomes" id="UP000317839">
    <property type="component" value="Unassembled WGS sequence"/>
</dbReference>
<dbReference type="InterPro" id="IPR036388">
    <property type="entry name" value="WH-like_DNA-bd_sf"/>
</dbReference>
<keyword evidence="6" id="KW-1185">Reference proteome</keyword>
<dbReference type="InterPro" id="IPR000835">
    <property type="entry name" value="HTH_MarR-typ"/>
</dbReference>
<proteinExistence type="predicted"/>
<dbReference type="Pfam" id="PF13463">
    <property type="entry name" value="HTH_27"/>
    <property type="match status" value="1"/>
</dbReference>
<evidence type="ECO:0000313" key="6">
    <source>
        <dbReference type="Proteomes" id="UP000317839"/>
    </source>
</evidence>
<dbReference type="OrthoDB" id="6195363at2"/>
<dbReference type="PANTHER" id="PTHR42756:SF1">
    <property type="entry name" value="TRANSCRIPTIONAL REPRESSOR OF EMRAB OPERON"/>
    <property type="match status" value="1"/>
</dbReference>
<dbReference type="SMART" id="SM00347">
    <property type="entry name" value="HTH_MARR"/>
    <property type="match status" value="1"/>
</dbReference>
<dbReference type="EMBL" id="VIKR01000002">
    <property type="protein sequence ID" value="TQV75543.1"/>
    <property type="molecule type" value="Genomic_DNA"/>
</dbReference>
<evidence type="ECO:0000259" key="4">
    <source>
        <dbReference type="PROSITE" id="PS50995"/>
    </source>
</evidence>
<protein>
    <submittedName>
        <fullName evidence="5">MarR family transcriptional regulator</fullName>
    </submittedName>
</protein>
<organism evidence="5 6">
    <name type="scientific">Aliikangiella marina</name>
    <dbReference type="NCBI Taxonomy" id="1712262"/>
    <lineage>
        <taxon>Bacteria</taxon>
        <taxon>Pseudomonadati</taxon>
        <taxon>Pseudomonadota</taxon>
        <taxon>Gammaproteobacteria</taxon>
        <taxon>Oceanospirillales</taxon>
        <taxon>Pleioneaceae</taxon>
        <taxon>Aliikangiella</taxon>
    </lineage>
</organism>
<sequence length="196" mass="22822">MKSYRQTRKRKNAFSLTEKLEQPIDLYDHLPFQVAVVSNLLQLNRDFSIRQIIDLDPRELRVILNIGSYMPISSADIAYQARLDAYTVSRAVKTLKSLEMIEVFSRSDNKKVKLLRLTEKGHEVYQKLVDEINQRTEFLESVITQEEKALLMETLAKIEDRAEKMLTEHATGALKKGINLPADQKEIIRWHKKSNH</sequence>
<keyword evidence="1" id="KW-0805">Transcription regulation</keyword>
<accession>A0A545TE94</accession>
<reference evidence="5 6" key="1">
    <citation type="submission" date="2019-06" db="EMBL/GenBank/DDBJ databases">
        <title>Draft genome of Aliikangiella marina GYP-15.</title>
        <authorList>
            <person name="Wang G."/>
        </authorList>
    </citation>
    <scope>NUCLEOTIDE SEQUENCE [LARGE SCALE GENOMIC DNA]</scope>
    <source>
        <strain evidence="5 6">GYP-15</strain>
    </source>
</reference>
<dbReference type="PANTHER" id="PTHR42756">
    <property type="entry name" value="TRANSCRIPTIONAL REGULATOR, MARR"/>
    <property type="match status" value="1"/>
</dbReference>
<dbReference type="Gene3D" id="1.10.10.10">
    <property type="entry name" value="Winged helix-like DNA-binding domain superfamily/Winged helix DNA-binding domain"/>
    <property type="match status" value="1"/>
</dbReference>
<evidence type="ECO:0000256" key="1">
    <source>
        <dbReference type="ARBA" id="ARBA00023015"/>
    </source>
</evidence>
<evidence type="ECO:0000256" key="2">
    <source>
        <dbReference type="ARBA" id="ARBA00023125"/>
    </source>
</evidence>
<dbReference type="GO" id="GO:0003700">
    <property type="term" value="F:DNA-binding transcription factor activity"/>
    <property type="evidence" value="ECO:0007669"/>
    <property type="project" value="InterPro"/>
</dbReference>
<keyword evidence="2" id="KW-0238">DNA-binding</keyword>
<dbReference type="GO" id="GO:0003677">
    <property type="term" value="F:DNA binding"/>
    <property type="evidence" value="ECO:0007669"/>
    <property type="project" value="UniProtKB-KW"/>
</dbReference>
<dbReference type="PROSITE" id="PS50995">
    <property type="entry name" value="HTH_MARR_2"/>
    <property type="match status" value="1"/>
</dbReference>
<gene>
    <name evidence="5" type="ORF">FLL45_11550</name>
</gene>
<evidence type="ECO:0000313" key="5">
    <source>
        <dbReference type="EMBL" id="TQV75543.1"/>
    </source>
</evidence>
<name>A0A545TE94_9GAMM</name>
<comment type="caution">
    <text evidence="5">The sequence shown here is derived from an EMBL/GenBank/DDBJ whole genome shotgun (WGS) entry which is preliminary data.</text>
</comment>
<keyword evidence="3" id="KW-0804">Transcription</keyword>
<dbReference type="AlphaFoldDB" id="A0A545TE94"/>
<feature type="domain" description="HTH marR-type" evidence="4">
    <location>
        <begin position="33"/>
        <end position="160"/>
    </location>
</feature>
<dbReference type="InterPro" id="IPR036390">
    <property type="entry name" value="WH_DNA-bd_sf"/>
</dbReference>
<dbReference type="SUPFAM" id="SSF46785">
    <property type="entry name" value="Winged helix' DNA-binding domain"/>
    <property type="match status" value="1"/>
</dbReference>
<evidence type="ECO:0000256" key="3">
    <source>
        <dbReference type="ARBA" id="ARBA00023163"/>
    </source>
</evidence>
<dbReference type="RefSeq" id="WP_142942157.1">
    <property type="nucleotide sequence ID" value="NZ_VIKR01000002.1"/>
</dbReference>